<proteinExistence type="predicted"/>
<dbReference type="Proteomes" id="UP001255185">
    <property type="component" value="Unassembled WGS sequence"/>
</dbReference>
<protein>
    <submittedName>
        <fullName evidence="2">Uncharacterized protein YuzE</fullName>
    </submittedName>
</protein>
<dbReference type="RefSeq" id="WP_310028720.1">
    <property type="nucleotide sequence ID" value="NZ_JAVDVI010000023.1"/>
</dbReference>
<evidence type="ECO:0000256" key="1">
    <source>
        <dbReference type="SAM" id="SignalP"/>
    </source>
</evidence>
<gene>
    <name evidence="2" type="ORF">J2X31_003579</name>
</gene>
<accession>A0ABU1TUM5</accession>
<sequence length="309" mass="36370">MKKLFLLLIFIFSTNIFGQNHQELQENLDINLSRFPIEKVFIENTENNSKINLQKGNYKINRKIGNSLQDDTFSIDKNGLITGKTVYKKDYQKKITYIKDSEISQTEVYIDELLANRQIFEPFRDSILTSEIFDGNNKIRSKVTRYFTKKDSLKAVIINYDENGKIIAFIDEIKKTRIDYDNNGKISKHKEIIDGQVVEKNYKDGKITLLTKGSFPYFYLEQYDSNGNIELKEELDENRNQISTSYKNGKLIAKSFSENNKSIDEYYENGKLIEKQIRFIKDFKYYVETYKNGKLIEMSVSEMEEKKAY</sequence>
<name>A0ABU1TUM5_9FLAO</name>
<comment type="caution">
    <text evidence="2">The sequence shown here is derived from an EMBL/GenBank/DDBJ whole genome shotgun (WGS) entry which is preliminary data.</text>
</comment>
<feature type="chain" id="PRO_5046235460" evidence="1">
    <location>
        <begin position="19"/>
        <end position="309"/>
    </location>
</feature>
<reference evidence="2 3" key="1">
    <citation type="submission" date="2023-07" db="EMBL/GenBank/DDBJ databases">
        <title>Sorghum-associated microbial communities from plants grown in Nebraska, USA.</title>
        <authorList>
            <person name="Schachtman D."/>
        </authorList>
    </citation>
    <scope>NUCLEOTIDE SEQUENCE [LARGE SCALE GENOMIC DNA]</scope>
    <source>
        <strain evidence="2 3">3773</strain>
    </source>
</reference>
<keyword evidence="1" id="KW-0732">Signal</keyword>
<evidence type="ECO:0000313" key="3">
    <source>
        <dbReference type="Proteomes" id="UP001255185"/>
    </source>
</evidence>
<dbReference type="EMBL" id="JAVDVI010000023">
    <property type="protein sequence ID" value="MDR6969546.1"/>
    <property type="molecule type" value="Genomic_DNA"/>
</dbReference>
<dbReference type="InterPro" id="IPR011652">
    <property type="entry name" value="MORN_2"/>
</dbReference>
<dbReference type="Pfam" id="PF07661">
    <property type="entry name" value="MORN_2"/>
    <property type="match status" value="1"/>
</dbReference>
<feature type="signal peptide" evidence="1">
    <location>
        <begin position="1"/>
        <end position="18"/>
    </location>
</feature>
<organism evidence="2 3">
    <name type="scientific">Flavobacterium arsenatis</name>
    <dbReference type="NCBI Taxonomy" id="1484332"/>
    <lineage>
        <taxon>Bacteria</taxon>
        <taxon>Pseudomonadati</taxon>
        <taxon>Bacteroidota</taxon>
        <taxon>Flavobacteriia</taxon>
        <taxon>Flavobacteriales</taxon>
        <taxon>Flavobacteriaceae</taxon>
        <taxon>Flavobacterium</taxon>
    </lineage>
</organism>
<keyword evidence="3" id="KW-1185">Reference proteome</keyword>
<evidence type="ECO:0000313" key="2">
    <source>
        <dbReference type="EMBL" id="MDR6969546.1"/>
    </source>
</evidence>